<comment type="subunit">
    <text evidence="6">Homodimer.</text>
</comment>
<dbReference type="AlphaFoldDB" id="A0A1T4JM24"/>
<dbReference type="InterPro" id="IPR036249">
    <property type="entry name" value="Thioredoxin-like_sf"/>
</dbReference>
<comment type="similarity">
    <text evidence="6">Belongs to the peroxiredoxin family. Tpx subfamily.</text>
</comment>
<dbReference type="InterPro" id="IPR018219">
    <property type="entry name" value="Tpx_CS"/>
</dbReference>
<dbReference type="InterPro" id="IPR013766">
    <property type="entry name" value="Thioredoxin_domain"/>
</dbReference>
<dbReference type="CDD" id="cd03014">
    <property type="entry name" value="PRX_Atyp2cys"/>
    <property type="match status" value="1"/>
</dbReference>
<accession>A0A1T4JM24</accession>
<keyword evidence="5 6" id="KW-0676">Redox-active center</keyword>
<name>A0A1T4JM24_9LACT</name>
<evidence type="ECO:0000256" key="1">
    <source>
        <dbReference type="ARBA" id="ARBA00022559"/>
    </source>
</evidence>
<evidence type="ECO:0000256" key="2">
    <source>
        <dbReference type="ARBA" id="ARBA00022862"/>
    </source>
</evidence>
<keyword evidence="1 6" id="KW-0575">Peroxidase</keyword>
<evidence type="ECO:0000256" key="6">
    <source>
        <dbReference type="HAMAP-Rule" id="MF_00269"/>
    </source>
</evidence>
<feature type="disulfide bond" description="Redox-active" evidence="6">
    <location>
        <begin position="58"/>
        <end position="92"/>
    </location>
</feature>
<evidence type="ECO:0000313" key="8">
    <source>
        <dbReference type="EMBL" id="SJZ31147.1"/>
    </source>
</evidence>
<evidence type="ECO:0000256" key="4">
    <source>
        <dbReference type="ARBA" id="ARBA00023157"/>
    </source>
</evidence>
<sequence length="164" mass="18199">MTTFKGEFVTIIGKQLKVGEQLPDFTLVNPDLVKQSLADFEGKKKVLSIVPSVDTGICDAQTRQFIQSLSDMENTVVLTVSCDLPFAQKRWCGASGIENALLLSDYYDQSFGNAYGVLMEEWHLLARAVIVANEQNEITYVEYLDNVNSHPDYEAAINAAKELA</sequence>
<evidence type="ECO:0000256" key="5">
    <source>
        <dbReference type="ARBA" id="ARBA00023284"/>
    </source>
</evidence>
<dbReference type="InterPro" id="IPR050455">
    <property type="entry name" value="Tpx_Peroxidase_subfamily"/>
</dbReference>
<keyword evidence="4 6" id="KW-1015">Disulfide bond</keyword>
<dbReference type="HAMAP" id="MF_00269">
    <property type="entry name" value="Tpx"/>
    <property type="match status" value="1"/>
</dbReference>
<comment type="catalytic activity">
    <reaction evidence="6">
        <text>a hydroperoxide + [thioredoxin]-dithiol = an alcohol + [thioredoxin]-disulfide + H2O</text>
        <dbReference type="Rhea" id="RHEA:62620"/>
        <dbReference type="Rhea" id="RHEA-COMP:10698"/>
        <dbReference type="Rhea" id="RHEA-COMP:10700"/>
        <dbReference type="ChEBI" id="CHEBI:15377"/>
        <dbReference type="ChEBI" id="CHEBI:29950"/>
        <dbReference type="ChEBI" id="CHEBI:30879"/>
        <dbReference type="ChEBI" id="CHEBI:35924"/>
        <dbReference type="ChEBI" id="CHEBI:50058"/>
        <dbReference type="EC" id="1.11.1.24"/>
    </reaction>
</comment>
<dbReference type="NCBIfam" id="NF001808">
    <property type="entry name" value="PRK00522.1"/>
    <property type="match status" value="1"/>
</dbReference>
<gene>
    <name evidence="6" type="primary">tpx</name>
    <name evidence="8" type="ORF">SAMN02746011_00139</name>
</gene>
<dbReference type="InterPro" id="IPR002065">
    <property type="entry name" value="TPX"/>
</dbReference>
<dbReference type="EMBL" id="FUWO01000001">
    <property type="protein sequence ID" value="SJZ31147.1"/>
    <property type="molecule type" value="Genomic_DNA"/>
</dbReference>
<keyword evidence="2 6" id="KW-0049">Antioxidant</keyword>
<dbReference type="GO" id="GO:0008379">
    <property type="term" value="F:thioredoxin peroxidase activity"/>
    <property type="evidence" value="ECO:0007669"/>
    <property type="project" value="UniProtKB-UniRule"/>
</dbReference>
<comment type="miscellaneous">
    <text evidence="6">The active site is a conserved redox-active cysteine residue, the peroxidatic cysteine (C(P)), which makes the nucleophilic attack on the peroxide substrate. The peroxide oxidizes the C(P)-SH to cysteine sulfenic acid (C(P)-SOH), which then reacts with another cysteine residue, the resolving cysteine (C(R)), to form a disulfide bridge. The disulfide is subsequently reduced by an appropriate electron donor to complete the catalytic cycle. In this atypical 2-Cys peroxiredoxin, C(R) is present in the same subunit to form an intramolecular disulfide. The disulfide is subsequently reduced by thioredoxin.</text>
</comment>
<evidence type="ECO:0000256" key="3">
    <source>
        <dbReference type="ARBA" id="ARBA00023002"/>
    </source>
</evidence>
<dbReference type="Gene3D" id="3.40.30.10">
    <property type="entry name" value="Glutaredoxin"/>
    <property type="match status" value="1"/>
</dbReference>
<dbReference type="PROSITE" id="PS51352">
    <property type="entry name" value="THIOREDOXIN_2"/>
    <property type="match status" value="1"/>
</dbReference>
<dbReference type="Proteomes" id="UP000189941">
    <property type="component" value="Unassembled WGS sequence"/>
</dbReference>
<organism evidence="8 9">
    <name type="scientific">Globicatella sulfidifaciens DSM 15739</name>
    <dbReference type="NCBI Taxonomy" id="1121925"/>
    <lineage>
        <taxon>Bacteria</taxon>
        <taxon>Bacillati</taxon>
        <taxon>Bacillota</taxon>
        <taxon>Bacilli</taxon>
        <taxon>Lactobacillales</taxon>
        <taxon>Aerococcaceae</taxon>
        <taxon>Globicatella</taxon>
    </lineage>
</organism>
<dbReference type="STRING" id="1121925.SAMN02746011_00139"/>
<comment type="function">
    <text evidence="6">Thiol-specific peroxidase that catalyzes the reduction of hydrogen peroxide and organic hydroperoxides to water and alcohols, respectively. Plays a role in cell protection against oxidative stress by detoxifying peroxides.</text>
</comment>
<evidence type="ECO:0000313" key="9">
    <source>
        <dbReference type="Proteomes" id="UP000189941"/>
    </source>
</evidence>
<dbReference type="PANTHER" id="PTHR43110">
    <property type="entry name" value="THIOL PEROXIDASE"/>
    <property type="match status" value="1"/>
</dbReference>
<dbReference type="Pfam" id="PF08534">
    <property type="entry name" value="Redoxin"/>
    <property type="match status" value="1"/>
</dbReference>
<dbReference type="PANTHER" id="PTHR43110:SF1">
    <property type="entry name" value="THIOL PEROXIDASE"/>
    <property type="match status" value="1"/>
</dbReference>
<feature type="active site" description="Cysteine sulfenic acid (-SOH) intermediate" evidence="6">
    <location>
        <position position="58"/>
    </location>
</feature>
<proteinExistence type="inferred from homology"/>
<reference evidence="9" key="1">
    <citation type="submission" date="2017-02" db="EMBL/GenBank/DDBJ databases">
        <authorList>
            <person name="Varghese N."/>
            <person name="Submissions S."/>
        </authorList>
    </citation>
    <scope>NUCLEOTIDE SEQUENCE [LARGE SCALE GENOMIC DNA]</scope>
    <source>
        <strain evidence="9">DSM 15739</strain>
    </source>
</reference>
<evidence type="ECO:0000259" key="7">
    <source>
        <dbReference type="PROSITE" id="PS51352"/>
    </source>
</evidence>
<keyword evidence="3 6" id="KW-0560">Oxidoreductase</keyword>
<dbReference type="RefSeq" id="WP_078755018.1">
    <property type="nucleotide sequence ID" value="NZ_FUWO01000001.1"/>
</dbReference>
<dbReference type="InterPro" id="IPR013740">
    <property type="entry name" value="Redoxin"/>
</dbReference>
<dbReference type="EC" id="1.11.1.24" evidence="6"/>
<protein>
    <recommendedName>
        <fullName evidence="6">Thiol peroxidase</fullName>
        <shortName evidence="6">Tpx</shortName>
        <ecNumber evidence="6">1.11.1.24</ecNumber>
    </recommendedName>
    <alternativeName>
        <fullName evidence="6">Peroxiredoxin tpx</fullName>
        <shortName evidence="6">Prx</shortName>
    </alternativeName>
    <alternativeName>
        <fullName evidence="6">Thioredoxin peroxidase</fullName>
    </alternativeName>
    <alternativeName>
        <fullName evidence="6">Thioredoxin-dependent peroxiredoxin</fullName>
    </alternativeName>
</protein>
<dbReference type="PROSITE" id="PS01265">
    <property type="entry name" value="TPX"/>
    <property type="match status" value="1"/>
</dbReference>
<feature type="domain" description="Thioredoxin" evidence="7">
    <location>
        <begin position="16"/>
        <end position="164"/>
    </location>
</feature>
<dbReference type="OrthoDB" id="9781543at2"/>
<keyword evidence="9" id="KW-1185">Reference proteome</keyword>
<dbReference type="SUPFAM" id="SSF52833">
    <property type="entry name" value="Thioredoxin-like"/>
    <property type="match status" value="1"/>
</dbReference>